<keyword evidence="1" id="KW-0472">Membrane</keyword>
<keyword evidence="1" id="KW-0812">Transmembrane</keyword>
<feature type="transmembrane region" description="Helical" evidence="1">
    <location>
        <begin position="12"/>
        <end position="29"/>
    </location>
</feature>
<gene>
    <name evidence="2" type="ORF">IC229_29850</name>
</gene>
<evidence type="ECO:0000313" key="2">
    <source>
        <dbReference type="EMBL" id="MBD2704873.1"/>
    </source>
</evidence>
<comment type="caution">
    <text evidence="2">The sequence shown here is derived from an EMBL/GenBank/DDBJ whole genome shotgun (WGS) entry which is preliminary data.</text>
</comment>
<reference evidence="2" key="1">
    <citation type="submission" date="2020-09" db="EMBL/GenBank/DDBJ databases">
        <authorList>
            <person name="Kim M.K."/>
        </authorList>
    </citation>
    <scope>NUCLEOTIDE SEQUENCE</scope>
    <source>
        <strain evidence="2">BT702</strain>
    </source>
</reference>
<evidence type="ECO:0000313" key="3">
    <source>
        <dbReference type="Proteomes" id="UP000598820"/>
    </source>
</evidence>
<dbReference type="AlphaFoldDB" id="A0A927G9V2"/>
<dbReference type="Proteomes" id="UP000598820">
    <property type="component" value="Unassembled WGS sequence"/>
</dbReference>
<organism evidence="2 3">
    <name type="scientific">Spirosoma profusum</name>
    <dbReference type="NCBI Taxonomy" id="2771354"/>
    <lineage>
        <taxon>Bacteria</taxon>
        <taxon>Pseudomonadati</taxon>
        <taxon>Bacteroidota</taxon>
        <taxon>Cytophagia</taxon>
        <taxon>Cytophagales</taxon>
        <taxon>Cytophagaceae</taxon>
        <taxon>Spirosoma</taxon>
    </lineage>
</organism>
<protein>
    <submittedName>
        <fullName evidence="2">Uncharacterized protein</fullName>
    </submittedName>
</protein>
<sequence length="391" mass="45237">MNETLLGILNNAFWTALGTLLGLILPEFLKSRKKKRINDHVVKLIDSASNKSKVTTDIFVLESGDPFFCFEDIKIKDSDKELIISIPEEYHSELLLLKDDFEFRDQISFDGSKTFNDISESTKIENLSILIEKHKHIVSKNIINKLKANGNFFNGETLGIFRLRRDRLGVKEKSSFKVQTYRSDYFTQRIFASIYQELKSAGHKISKVHKLEELTSANADYSPFIGGIAATTLVLLNKGESVVVAERSEFIKTGLRRWHYTMDEGFSQTDYDDFGPSFVKCFNRGLFSELNITEEIAASFPPKFMDLIFYRNVFELEFTSIFEYPYTFDNFRKNYELAPDNKFETHNVKEIKLDQESVKKFIEENELMEGCKLSLQLLVIRKENGLLLNED</sequence>
<keyword evidence="1" id="KW-1133">Transmembrane helix</keyword>
<dbReference type="RefSeq" id="WP_190891796.1">
    <property type="nucleotide sequence ID" value="NZ_JACWZY010000038.1"/>
</dbReference>
<keyword evidence="3" id="KW-1185">Reference proteome</keyword>
<evidence type="ECO:0000256" key="1">
    <source>
        <dbReference type="SAM" id="Phobius"/>
    </source>
</evidence>
<name>A0A927G9V2_9BACT</name>
<proteinExistence type="predicted"/>
<accession>A0A927G9V2</accession>
<dbReference type="EMBL" id="JACWZY010000038">
    <property type="protein sequence ID" value="MBD2704873.1"/>
    <property type="molecule type" value="Genomic_DNA"/>
</dbReference>